<name>A0ABQ5F455_9ASTR</name>
<evidence type="ECO:0000256" key="1">
    <source>
        <dbReference type="SAM" id="MobiDB-lite"/>
    </source>
</evidence>
<comment type="caution">
    <text evidence="2">The sequence shown here is derived from an EMBL/GenBank/DDBJ whole genome shotgun (WGS) entry which is preliminary data.</text>
</comment>
<evidence type="ECO:0000313" key="3">
    <source>
        <dbReference type="Proteomes" id="UP001151760"/>
    </source>
</evidence>
<proteinExistence type="predicted"/>
<reference evidence="2" key="1">
    <citation type="journal article" date="2022" name="Int. J. Mol. Sci.">
        <title>Draft Genome of Tanacetum Coccineum: Genomic Comparison of Closely Related Tanacetum-Family Plants.</title>
        <authorList>
            <person name="Yamashiro T."/>
            <person name="Shiraishi A."/>
            <person name="Nakayama K."/>
            <person name="Satake H."/>
        </authorList>
    </citation>
    <scope>NUCLEOTIDE SEQUENCE</scope>
</reference>
<gene>
    <name evidence="2" type="ORF">Tco_0992912</name>
</gene>
<dbReference type="EMBL" id="BQNB010016967">
    <property type="protein sequence ID" value="GJT57858.1"/>
    <property type="molecule type" value="Genomic_DNA"/>
</dbReference>
<feature type="region of interest" description="Disordered" evidence="1">
    <location>
        <begin position="68"/>
        <end position="104"/>
    </location>
</feature>
<feature type="compositionally biased region" description="Polar residues" evidence="1">
    <location>
        <begin position="93"/>
        <end position="104"/>
    </location>
</feature>
<feature type="compositionally biased region" description="Acidic residues" evidence="1">
    <location>
        <begin position="72"/>
        <end position="88"/>
    </location>
</feature>
<reference evidence="2" key="2">
    <citation type="submission" date="2022-01" db="EMBL/GenBank/DDBJ databases">
        <authorList>
            <person name="Yamashiro T."/>
            <person name="Shiraishi A."/>
            <person name="Satake H."/>
            <person name="Nakayama K."/>
        </authorList>
    </citation>
    <scope>NUCLEOTIDE SEQUENCE</scope>
</reference>
<protein>
    <submittedName>
        <fullName evidence="2">Uncharacterized protein</fullName>
    </submittedName>
</protein>
<keyword evidence="3" id="KW-1185">Reference proteome</keyword>
<evidence type="ECO:0000313" key="2">
    <source>
        <dbReference type="EMBL" id="GJT57858.1"/>
    </source>
</evidence>
<organism evidence="2 3">
    <name type="scientific">Tanacetum coccineum</name>
    <dbReference type="NCBI Taxonomy" id="301880"/>
    <lineage>
        <taxon>Eukaryota</taxon>
        <taxon>Viridiplantae</taxon>
        <taxon>Streptophyta</taxon>
        <taxon>Embryophyta</taxon>
        <taxon>Tracheophyta</taxon>
        <taxon>Spermatophyta</taxon>
        <taxon>Magnoliopsida</taxon>
        <taxon>eudicotyledons</taxon>
        <taxon>Gunneridae</taxon>
        <taxon>Pentapetalae</taxon>
        <taxon>asterids</taxon>
        <taxon>campanulids</taxon>
        <taxon>Asterales</taxon>
        <taxon>Asteraceae</taxon>
        <taxon>Asteroideae</taxon>
        <taxon>Anthemideae</taxon>
        <taxon>Anthemidinae</taxon>
        <taxon>Tanacetum</taxon>
    </lineage>
</organism>
<dbReference type="Proteomes" id="UP001151760">
    <property type="component" value="Unassembled WGS sequence"/>
</dbReference>
<sequence>MLAMKKFLARRLKEHKHSHHDDVSKMRSIIPKLKWRATKNHADCGVFVKNQRSRLRYKTCRIIYDSSRLSEEEADEGEGSGSEEEYDEGNAGYMTQMQGGVTDS</sequence>
<accession>A0ABQ5F455</accession>